<dbReference type="SUPFAM" id="SSF47473">
    <property type="entry name" value="EF-hand"/>
    <property type="match status" value="3"/>
</dbReference>
<dbReference type="VEuPathDB" id="FungiDB:DIURU_000269"/>
<dbReference type="PROSITE" id="PS50222">
    <property type="entry name" value="EF_HAND_2"/>
    <property type="match status" value="1"/>
</dbReference>
<evidence type="ECO:0000259" key="4">
    <source>
        <dbReference type="PROSITE" id="PS50222"/>
    </source>
</evidence>
<sequence length="1329" mass="140887">MNSSATVSQFQVGLTPDEKKLYSQLFKQLDPENTGIITGDKARTTFEKSGLSPPILGEIWQMADPKNLGFLTQFGFCLAMRLIGYTQHGKHPSAALAQQPGPLPKFADLSFTSAPSGGAMVAQSTNGSFMGTQPSALIPQNTATGQFKPQEPLGAVPPQDVAKFTQLFTKTVGTPQGYLDGAQARDIFIKAKLPTATLGQIWNLVDRTNLGKLNLYGFVIAMYLIQQLLSGQIKQLPPFLPESLWQSVGDPGASRVVSQASVASNNTTLVHGQPQSSPQAPRQPSQASTIGSSATAVEDWVATPHQVQQFNQIFTNLDKNKSGQLSSDQVVSYLVGSKLPQQELAAIWDLADIQNTGVFSRLEFSLAVFLVQKSLNGEKLPNIVPESLLKSLTTYQNQVQHTAPPMQSPPAAPAGGAAAAPAGPSTSTSPPPLNKPKTAMDDLVDIFASPSNSRQASVAPDPADLTHSSTDMPRVRNNLTGSFKPTSSFGQQLMGDQGDSSGAGATAGAAAAGAAAGALGAAALSHSHSAVSPQSSAPQSPSKSANYDALRSIPPPRASTGGERVSSPLSQPPSQTQLAPTNTDLYADADSKELSQATTDVANYQNQIKSLATQTTALHDKRARQQEELARVQQAKREIEAKLGKLRSSYQQEVKQSEELETALAKEREEKEALRSEASIAEAKHHALQQEVAAKQAELEKLKQENKSHTDKMAATNAEITQLERDLESHTSSHTQLTNQANVKKSQLQVVLVKVQELRSKIATIQQEHGDLQKSITDSEQQHAQLEREMAELHQKGQTLTSSHQDLQTKHQQVKARYAQTQTSYNELQQSHRQLQDQHAQLQQQHAQWQQKATEADSQLAQLQQDHTYTQQQIATQRQASSGSGAAVGVAAGVAVGAAAGLAARGLSRESNDTIEQQPHRSEPSVGHGSSVATDYKHDNQDTPVTSPSGSELGYGQGNAGVIGGMVGMPGVPIGVQRTDSLTSSVQNNAPLSVRDDNLDDINDRDVAAHADSEQVRSGGIAVKSDEASEKPTSSGGESFEFVSQEDAKSSPGVEPQTSASAVAGGSRGLAEEEFPPIRELEIDESDSDDDDDGRGDQFDDARSSLPSASRKVSAAGVASPPAVMDDFDSNFENLTVATPEVKEKDMFDDFDNLENADEGAGDEEFPQNDFSFSNEFTEQYGGGRPQSTAQDKDEWEQIFAGFGNAQPGAAGVAGAAAGAAAGGVGVARGAIGSDGLPVDAPAYSESPHMAAPAQLGGQLPDSGPIPQHHTPSGANQGQRKAAEALSSEKEAAVEELVGMGFDHDTSLQALKQSNWDLAEATNYLLDNA</sequence>
<evidence type="ECO:0008006" key="7">
    <source>
        <dbReference type="Google" id="ProtNLM"/>
    </source>
</evidence>
<proteinExistence type="predicted"/>
<dbReference type="Gene3D" id="1.10.238.10">
    <property type="entry name" value="EF-hand"/>
    <property type="match status" value="3"/>
</dbReference>
<dbReference type="OrthoDB" id="524326at2759"/>
<dbReference type="InterPro" id="IPR002048">
    <property type="entry name" value="EF_hand_dom"/>
</dbReference>
<feature type="region of interest" description="Disordered" evidence="1">
    <location>
        <begin position="451"/>
        <end position="505"/>
    </location>
</feature>
<dbReference type="GO" id="GO:0016197">
    <property type="term" value="P:endosomal transport"/>
    <property type="evidence" value="ECO:0007669"/>
    <property type="project" value="TreeGrafter"/>
</dbReference>
<evidence type="ECO:0000313" key="6">
    <source>
        <dbReference type="Proteomes" id="UP000449547"/>
    </source>
</evidence>
<dbReference type="PROSITE" id="PS50030">
    <property type="entry name" value="UBA"/>
    <property type="match status" value="1"/>
</dbReference>
<comment type="caution">
    <text evidence="5">The sequence shown here is derived from an EMBL/GenBank/DDBJ whole genome shotgun (WGS) entry which is preliminary data.</text>
</comment>
<dbReference type="GO" id="GO:0006897">
    <property type="term" value="P:endocytosis"/>
    <property type="evidence" value="ECO:0007669"/>
    <property type="project" value="TreeGrafter"/>
</dbReference>
<evidence type="ECO:0000259" key="2">
    <source>
        <dbReference type="PROSITE" id="PS50030"/>
    </source>
</evidence>
<evidence type="ECO:0000256" key="1">
    <source>
        <dbReference type="SAM" id="MobiDB-lite"/>
    </source>
</evidence>
<feature type="domain" description="UBA" evidence="2">
    <location>
        <begin position="1288"/>
        <end position="1328"/>
    </location>
</feature>
<dbReference type="PROSITE" id="PS50031">
    <property type="entry name" value="EH"/>
    <property type="match status" value="3"/>
</dbReference>
<feature type="domain" description="EF-hand" evidence="4">
    <location>
        <begin position="305"/>
        <end position="340"/>
    </location>
</feature>
<feature type="compositionally biased region" description="Polar residues" evidence="1">
    <location>
        <begin position="1169"/>
        <end position="1178"/>
    </location>
</feature>
<dbReference type="InterPro" id="IPR015940">
    <property type="entry name" value="UBA"/>
</dbReference>
<dbReference type="SUPFAM" id="SSF57997">
    <property type="entry name" value="Tropomyosin"/>
    <property type="match status" value="1"/>
</dbReference>
<dbReference type="GeneID" id="54778922"/>
<dbReference type="Proteomes" id="UP000449547">
    <property type="component" value="Unassembled WGS sequence"/>
</dbReference>
<feature type="compositionally biased region" description="Polar residues" evidence="1">
    <location>
        <begin position="1270"/>
        <end position="1279"/>
    </location>
</feature>
<feature type="compositionally biased region" description="Acidic residues" evidence="1">
    <location>
        <begin position="1152"/>
        <end position="1167"/>
    </location>
</feature>
<dbReference type="FunFam" id="1.10.238.10:FF:000558">
    <property type="entry name" value="EH domain-containing and endocytosis protein 1"/>
    <property type="match status" value="1"/>
</dbReference>
<feature type="region of interest" description="Disordered" evidence="1">
    <location>
        <begin position="1152"/>
        <end position="1193"/>
    </location>
</feature>
<feature type="domain" description="EH" evidence="3">
    <location>
        <begin position="160"/>
        <end position="251"/>
    </location>
</feature>
<dbReference type="InterPro" id="IPR009060">
    <property type="entry name" value="UBA-like_sf"/>
</dbReference>
<dbReference type="RefSeq" id="XP_034014925.1">
    <property type="nucleotide sequence ID" value="XM_034155368.1"/>
</dbReference>
<feature type="domain" description="EH" evidence="3">
    <location>
        <begin position="306"/>
        <end position="395"/>
    </location>
</feature>
<dbReference type="Gene3D" id="1.10.287.1490">
    <property type="match status" value="1"/>
</dbReference>
<feature type="region of interest" description="Disordered" evidence="1">
    <location>
        <begin position="529"/>
        <end position="581"/>
    </location>
</feature>
<feature type="compositionally biased region" description="Acidic residues" evidence="1">
    <location>
        <begin position="1082"/>
        <end position="1094"/>
    </location>
</feature>
<keyword evidence="6" id="KW-1185">Reference proteome</keyword>
<dbReference type="InterPro" id="IPR011992">
    <property type="entry name" value="EF-hand-dom_pair"/>
</dbReference>
<feature type="compositionally biased region" description="Low complexity" evidence="1">
    <location>
        <begin position="1113"/>
        <end position="1124"/>
    </location>
</feature>
<dbReference type="SMART" id="SM00165">
    <property type="entry name" value="UBA"/>
    <property type="match status" value="1"/>
</dbReference>
<organism evidence="5 6">
    <name type="scientific">Diutina rugosa</name>
    <name type="common">Yeast</name>
    <name type="synonym">Candida rugosa</name>
    <dbReference type="NCBI Taxonomy" id="5481"/>
    <lineage>
        <taxon>Eukaryota</taxon>
        <taxon>Fungi</taxon>
        <taxon>Dikarya</taxon>
        <taxon>Ascomycota</taxon>
        <taxon>Saccharomycotina</taxon>
        <taxon>Pichiomycetes</taxon>
        <taxon>Debaryomycetaceae</taxon>
        <taxon>Diutina</taxon>
    </lineage>
</organism>
<dbReference type="GO" id="GO:0005737">
    <property type="term" value="C:cytoplasm"/>
    <property type="evidence" value="ECO:0007669"/>
    <property type="project" value="TreeGrafter"/>
</dbReference>
<evidence type="ECO:0000259" key="3">
    <source>
        <dbReference type="PROSITE" id="PS50031"/>
    </source>
</evidence>
<feature type="compositionally biased region" description="Low complexity" evidence="1">
    <location>
        <begin position="273"/>
        <end position="288"/>
    </location>
</feature>
<dbReference type="PANTHER" id="PTHR11216:SF170">
    <property type="entry name" value="DYNAMIN ASSOCIATED PROTEIN 160, ISOFORM D"/>
    <property type="match status" value="1"/>
</dbReference>
<dbReference type="InterPro" id="IPR000261">
    <property type="entry name" value="EH_dom"/>
</dbReference>
<evidence type="ECO:0000313" key="5">
    <source>
        <dbReference type="EMBL" id="KAA8908172.1"/>
    </source>
</evidence>
<feature type="compositionally biased region" description="Low complexity" evidence="1">
    <location>
        <begin position="566"/>
        <end position="581"/>
    </location>
</feature>
<dbReference type="GO" id="GO:0005509">
    <property type="term" value="F:calcium ion binding"/>
    <property type="evidence" value="ECO:0007669"/>
    <property type="project" value="InterPro"/>
</dbReference>
<feature type="compositionally biased region" description="Polar residues" evidence="1">
    <location>
        <begin position="466"/>
        <end position="491"/>
    </location>
</feature>
<dbReference type="SMART" id="SM00027">
    <property type="entry name" value="EH"/>
    <property type="match status" value="3"/>
</dbReference>
<feature type="compositionally biased region" description="Low complexity" evidence="1">
    <location>
        <begin position="529"/>
        <end position="545"/>
    </location>
</feature>
<feature type="region of interest" description="Disordered" evidence="1">
    <location>
        <begin position="828"/>
        <end position="850"/>
    </location>
</feature>
<dbReference type="Pfam" id="PF12763">
    <property type="entry name" value="EH"/>
    <property type="match status" value="3"/>
</dbReference>
<feature type="compositionally biased region" description="Low complexity" evidence="1">
    <location>
        <begin position="837"/>
        <end position="850"/>
    </location>
</feature>
<feature type="region of interest" description="Disordered" evidence="1">
    <location>
        <begin position="908"/>
        <end position="957"/>
    </location>
</feature>
<dbReference type="PANTHER" id="PTHR11216">
    <property type="entry name" value="EH DOMAIN"/>
    <property type="match status" value="1"/>
</dbReference>
<feature type="region of interest" description="Disordered" evidence="1">
    <location>
        <begin position="1233"/>
        <end position="1289"/>
    </location>
</feature>
<feature type="domain" description="EH" evidence="3">
    <location>
        <begin position="18"/>
        <end position="104"/>
    </location>
</feature>
<dbReference type="Gene3D" id="1.10.8.10">
    <property type="entry name" value="DNA helicase RuvA subunit, C-terminal domain"/>
    <property type="match status" value="1"/>
</dbReference>
<dbReference type="EMBL" id="SWFT01000010">
    <property type="protein sequence ID" value="KAA8908172.1"/>
    <property type="molecule type" value="Genomic_DNA"/>
</dbReference>
<feature type="region of interest" description="Disordered" evidence="1">
    <location>
        <begin position="1010"/>
        <end position="1128"/>
    </location>
</feature>
<dbReference type="GO" id="GO:0005886">
    <property type="term" value="C:plasma membrane"/>
    <property type="evidence" value="ECO:0007669"/>
    <property type="project" value="TreeGrafter"/>
</dbReference>
<name>A0A642UYS3_DIURU</name>
<gene>
    <name evidence="5" type="ORF">DIURU_000269</name>
</gene>
<feature type="region of interest" description="Disordered" evidence="1">
    <location>
        <begin position="400"/>
        <end position="438"/>
    </location>
</feature>
<feature type="compositionally biased region" description="Basic and acidic residues" evidence="1">
    <location>
        <begin position="908"/>
        <end position="923"/>
    </location>
</feature>
<dbReference type="OMA" id="DYQKFSQ"/>
<feature type="compositionally biased region" description="Low complexity" evidence="1">
    <location>
        <begin position="413"/>
        <end position="428"/>
    </location>
</feature>
<feature type="region of interest" description="Disordered" evidence="1">
    <location>
        <begin position="268"/>
        <end position="289"/>
    </location>
</feature>
<reference evidence="5 6" key="1">
    <citation type="submission" date="2019-07" db="EMBL/GenBank/DDBJ databases">
        <title>Genome assembly of two rare yeast pathogens: Diutina rugosa and Trichomonascus ciferrii.</title>
        <authorList>
            <person name="Mixao V."/>
            <person name="Saus E."/>
            <person name="Hansen A."/>
            <person name="Lass-Flor C."/>
            <person name="Gabaldon T."/>
        </authorList>
    </citation>
    <scope>NUCLEOTIDE SEQUENCE [LARGE SCALE GENOMIC DNA]</scope>
    <source>
        <strain evidence="5 6">CBS 613</strain>
    </source>
</reference>
<dbReference type="SUPFAM" id="SSF46934">
    <property type="entry name" value="UBA-like"/>
    <property type="match status" value="1"/>
</dbReference>
<accession>A0A642UYS3</accession>
<dbReference type="Pfam" id="PF00627">
    <property type="entry name" value="UBA"/>
    <property type="match status" value="1"/>
</dbReference>
<dbReference type="CDD" id="cd00052">
    <property type="entry name" value="EH"/>
    <property type="match status" value="3"/>
</dbReference>
<protein>
    <recommendedName>
        <fullName evidence="7">EH domain-containing and endocytosis protein 1</fullName>
    </recommendedName>
</protein>